<dbReference type="PANTHER" id="PTHR10628:SF30">
    <property type="entry name" value="EXO-ALPHA-SIALIDASE"/>
    <property type="match status" value="1"/>
</dbReference>
<dbReference type="Gene3D" id="2.115.10.20">
    <property type="entry name" value="Glycosyl hydrolase domain, family 43"/>
    <property type="match status" value="3"/>
</dbReference>
<dbReference type="OrthoDB" id="2739686at2759"/>
<feature type="domain" description="Sialidase" evidence="2">
    <location>
        <begin position="56"/>
        <end position="351"/>
    </location>
</feature>
<dbReference type="PANTHER" id="PTHR10628">
    <property type="entry name" value="SIALIDASE"/>
    <property type="match status" value="1"/>
</dbReference>
<sequence>MLFVLSLSLSFSVNVAAHADEPKLDKTDLFAAGQGGYETFRVPGIVVTTEGTVLAYCEARRNSRSDWADIEVLLCRSTNGGKTWSPPQRIADSGKDTVNNPVAIVDRDTGRIHYLYCINYARCYYMYSDDDGVTFNKPTEITTACETLKEDYDWHVLATGPGHGIQLRNGRLLVPVWLSTATRFHRPSAVSVIYSDDHGKTWHPGEIVCEHPEPLFNPSETVAVELSDGRVLLNIRSENRAYRRAISISSDGATGWSPVQFDENLYEPICMASLVHLPQPFADNDQTFVFANPYSESNPNLHGKHNFRYRENVTVRLSYDDCNSWPASNVLEQGTSGYTDLAVGPDGTIYCIYERGGEKGMAFEYLTLARFNRAWIEEKSETLADEGDNSSHSVPRELQRWLQPQTWTRDTDGPVLSLGEAGEFDDTHIFAPCVAELDGTYHLWYSGSTGTVAQRVFDLGLATSNDGRQFKKFASNPVYQFGDVKHSILTATLLRNPDGSLLRENDNLRMWFSSTDFSDGTGKHALYETNSPDGIHWNPPSEPLLKDVYAPTIIKEGDVYRMWYTDVSSDPWVFRSATSLDGRQWKVHPRAILKPEANWEKSRLFYPTVLKADGVYLLWYGSYWSARPNTTAIGLAASIGGLNWFRNAHNPVLKPDPAHPWESHYTTSQSVIRNPDGSFRIWYASRKKPPFVNKYFAINTATWTGPSVSE</sequence>
<gene>
    <name evidence="3" type="ORF">C1SCF055_LOCUS372</name>
</gene>
<organism evidence="3">
    <name type="scientific">Cladocopium goreaui</name>
    <dbReference type="NCBI Taxonomy" id="2562237"/>
    <lineage>
        <taxon>Eukaryota</taxon>
        <taxon>Sar</taxon>
        <taxon>Alveolata</taxon>
        <taxon>Dinophyceae</taxon>
        <taxon>Suessiales</taxon>
        <taxon>Symbiodiniaceae</taxon>
        <taxon>Cladocopium</taxon>
    </lineage>
</organism>
<name>A0A9P1FFC3_9DINO</name>
<dbReference type="SUPFAM" id="SSF75005">
    <property type="entry name" value="Arabinanase/levansucrase/invertase"/>
    <property type="match status" value="2"/>
</dbReference>
<feature type="signal peptide" evidence="1">
    <location>
        <begin position="1"/>
        <end position="19"/>
    </location>
</feature>
<dbReference type="GO" id="GO:0006689">
    <property type="term" value="P:ganglioside catabolic process"/>
    <property type="evidence" value="ECO:0007669"/>
    <property type="project" value="TreeGrafter"/>
</dbReference>
<dbReference type="GO" id="GO:0004308">
    <property type="term" value="F:exo-alpha-sialidase activity"/>
    <property type="evidence" value="ECO:0007669"/>
    <property type="project" value="InterPro"/>
</dbReference>
<evidence type="ECO:0000259" key="2">
    <source>
        <dbReference type="Pfam" id="PF13088"/>
    </source>
</evidence>
<dbReference type="Proteomes" id="UP001152797">
    <property type="component" value="Unassembled WGS sequence"/>
</dbReference>
<evidence type="ECO:0000313" key="6">
    <source>
        <dbReference type="Proteomes" id="UP001152797"/>
    </source>
</evidence>
<dbReference type="Gene3D" id="2.120.10.10">
    <property type="match status" value="1"/>
</dbReference>
<dbReference type="EMBL" id="CAMXCT020000001">
    <property type="protein sequence ID" value="CAL1125157.1"/>
    <property type="molecule type" value="Genomic_DNA"/>
</dbReference>
<evidence type="ECO:0000313" key="5">
    <source>
        <dbReference type="EMBL" id="CAL4759094.1"/>
    </source>
</evidence>
<dbReference type="CDD" id="cd15482">
    <property type="entry name" value="Sialidase_non-viral"/>
    <property type="match status" value="1"/>
</dbReference>
<dbReference type="EMBL" id="CAMXCT010000001">
    <property type="protein sequence ID" value="CAI3971782.1"/>
    <property type="molecule type" value="Genomic_DNA"/>
</dbReference>
<dbReference type="GO" id="GO:0009313">
    <property type="term" value="P:oligosaccharide catabolic process"/>
    <property type="evidence" value="ECO:0007669"/>
    <property type="project" value="TreeGrafter"/>
</dbReference>
<dbReference type="GO" id="GO:0005737">
    <property type="term" value="C:cytoplasm"/>
    <property type="evidence" value="ECO:0007669"/>
    <property type="project" value="TreeGrafter"/>
</dbReference>
<evidence type="ECO:0000313" key="4">
    <source>
        <dbReference type="EMBL" id="CAL1125157.1"/>
    </source>
</evidence>
<protein>
    <submittedName>
        <fullName evidence="5">Sialidase (Neuraminidase)</fullName>
    </submittedName>
</protein>
<evidence type="ECO:0000256" key="1">
    <source>
        <dbReference type="SAM" id="SignalP"/>
    </source>
</evidence>
<evidence type="ECO:0000313" key="3">
    <source>
        <dbReference type="EMBL" id="CAI3971782.1"/>
    </source>
</evidence>
<proteinExistence type="predicted"/>
<reference evidence="3" key="1">
    <citation type="submission" date="2022-10" db="EMBL/GenBank/DDBJ databases">
        <authorList>
            <person name="Chen Y."/>
            <person name="Dougan E. K."/>
            <person name="Chan C."/>
            <person name="Rhodes N."/>
            <person name="Thang M."/>
        </authorList>
    </citation>
    <scope>NUCLEOTIDE SEQUENCE</scope>
</reference>
<feature type="chain" id="PRO_5043271801" evidence="1">
    <location>
        <begin position="20"/>
        <end position="710"/>
    </location>
</feature>
<reference evidence="4" key="2">
    <citation type="submission" date="2024-04" db="EMBL/GenBank/DDBJ databases">
        <authorList>
            <person name="Chen Y."/>
            <person name="Shah S."/>
            <person name="Dougan E. K."/>
            <person name="Thang M."/>
            <person name="Chan C."/>
        </authorList>
    </citation>
    <scope>NUCLEOTIDE SEQUENCE [LARGE SCALE GENOMIC DNA]</scope>
</reference>
<dbReference type="EMBL" id="CAMXCT030000001">
    <property type="protein sequence ID" value="CAL4759094.1"/>
    <property type="molecule type" value="Genomic_DNA"/>
</dbReference>
<dbReference type="SUPFAM" id="SSF50939">
    <property type="entry name" value="Sialidases"/>
    <property type="match status" value="1"/>
</dbReference>
<dbReference type="GO" id="GO:0016020">
    <property type="term" value="C:membrane"/>
    <property type="evidence" value="ECO:0007669"/>
    <property type="project" value="TreeGrafter"/>
</dbReference>
<keyword evidence="6" id="KW-1185">Reference proteome</keyword>
<dbReference type="InterPro" id="IPR036278">
    <property type="entry name" value="Sialidase_sf"/>
</dbReference>
<comment type="caution">
    <text evidence="3">The sequence shown here is derived from an EMBL/GenBank/DDBJ whole genome shotgun (WGS) entry which is preliminary data.</text>
</comment>
<dbReference type="Pfam" id="PF13088">
    <property type="entry name" value="BNR_2"/>
    <property type="match status" value="1"/>
</dbReference>
<dbReference type="InterPro" id="IPR023296">
    <property type="entry name" value="Glyco_hydro_beta-prop_sf"/>
</dbReference>
<dbReference type="InterPro" id="IPR026856">
    <property type="entry name" value="Sialidase_fam"/>
</dbReference>
<accession>A0A9P1FFC3</accession>
<keyword evidence="1" id="KW-0732">Signal</keyword>
<dbReference type="AlphaFoldDB" id="A0A9P1FFC3"/>
<dbReference type="InterPro" id="IPR011040">
    <property type="entry name" value="Sialidase"/>
</dbReference>